<dbReference type="EMBL" id="BTCM01000001">
    <property type="protein sequence ID" value="GMK54027.1"/>
    <property type="molecule type" value="Genomic_DNA"/>
</dbReference>
<dbReference type="InterPro" id="IPR011989">
    <property type="entry name" value="ARM-like"/>
</dbReference>
<organism evidence="1 2">
    <name type="scientific">Cutaneotrichosporon spelunceum</name>
    <dbReference type="NCBI Taxonomy" id="1672016"/>
    <lineage>
        <taxon>Eukaryota</taxon>
        <taxon>Fungi</taxon>
        <taxon>Dikarya</taxon>
        <taxon>Basidiomycota</taxon>
        <taxon>Agaricomycotina</taxon>
        <taxon>Tremellomycetes</taxon>
        <taxon>Trichosporonales</taxon>
        <taxon>Trichosporonaceae</taxon>
        <taxon>Cutaneotrichosporon</taxon>
    </lineage>
</organism>
<keyword evidence="2" id="KW-1185">Reference proteome</keyword>
<gene>
    <name evidence="1" type="ORF">CspeluHIS016_0106130</name>
</gene>
<dbReference type="GO" id="GO:0005085">
    <property type="term" value="F:guanyl-nucleotide exchange factor activity"/>
    <property type="evidence" value="ECO:0007669"/>
    <property type="project" value="InterPro"/>
</dbReference>
<dbReference type="PANTHER" id="PTHR10957">
    <property type="entry name" value="RAP1 GTPASE-GDP DISSOCIATION STIMULATOR 1"/>
    <property type="match status" value="1"/>
</dbReference>
<comment type="caution">
    <text evidence="1">The sequence shown here is derived from an EMBL/GenBank/DDBJ whole genome shotgun (WGS) entry which is preliminary data.</text>
</comment>
<dbReference type="InterPro" id="IPR016024">
    <property type="entry name" value="ARM-type_fold"/>
</dbReference>
<reference evidence="1" key="1">
    <citation type="journal article" date="2023" name="BMC Genomics">
        <title>Chromosome-level genome assemblies of Cutaneotrichosporon spp. (Trichosporonales, Basidiomycota) reveal imbalanced evolution between nucleotide sequences and chromosome synteny.</title>
        <authorList>
            <person name="Kobayashi Y."/>
            <person name="Kayamori A."/>
            <person name="Aoki K."/>
            <person name="Shiwa Y."/>
            <person name="Matsutani M."/>
            <person name="Fujita N."/>
            <person name="Sugita T."/>
            <person name="Iwasaki W."/>
            <person name="Tanaka N."/>
            <person name="Takashima M."/>
        </authorList>
    </citation>
    <scope>NUCLEOTIDE SEQUENCE</scope>
    <source>
        <strain evidence="1">HIS016</strain>
    </source>
</reference>
<dbReference type="InterPro" id="IPR040144">
    <property type="entry name" value="RAP1GDS1"/>
</dbReference>
<dbReference type="AlphaFoldDB" id="A0AAD3TP89"/>
<reference evidence="1" key="2">
    <citation type="submission" date="2023-06" db="EMBL/GenBank/DDBJ databases">
        <authorList>
            <person name="Kobayashi Y."/>
            <person name="Kayamori A."/>
            <person name="Aoki K."/>
            <person name="Shiwa Y."/>
            <person name="Fujita N."/>
            <person name="Sugita T."/>
            <person name="Iwasaki W."/>
            <person name="Tanaka N."/>
            <person name="Takashima M."/>
        </authorList>
    </citation>
    <scope>NUCLEOTIDE SEQUENCE</scope>
    <source>
        <strain evidence="1">HIS016</strain>
    </source>
</reference>
<dbReference type="SUPFAM" id="SSF48371">
    <property type="entry name" value="ARM repeat"/>
    <property type="match status" value="1"/>
</dbReference>
<proteinExistence type="predicted"/>
<name>A0AAD3TP89_9TREE</name>
<accession>A0AAD3TP89</accession>
<evidence type="ECO:0008006" key="3">
    <source>
        <dbReference type="Google" id="ProtNLM"/>
    </source>
</evidence>
<evidence type="ECO:0000313" key="1">
    <source>
        <dbReference type="EMBL" id="GMK54027.1"/>
    </source>
</evidence>
<dbReference type="Gene3D" id="1.25.10.10">
    <property type="entry name" value="Leucine-rich Repeat Variant"/>
    <property type="match status" value="1"/>
</dbReference>
<dbReference type="Proteomes" id="UP001222932">
    <property type="component" value="Unassembled WGS sequence"/>
</dbReference>
<sequence>MAEASLVKQLQKLAPKLRDGHSNIAEMRQATKALAHLAKALHQKPAVRREMGAGPLPGILAELLGAQPDTGKAADGEAYFELVGQDVFAADGLVEGDNEVNANKLFGAMFPQNAMVFLLNADALSKELWRQYLVGPWAPIVSILLKLTLFDGVPRDQLCIPKVVETLPMLAYRAYTPGQWGKTDADMSRATLAEYILHTVVNVSNKPEFNLGLDVVKTLLPSFKLWTGSNTSTPPAGLDTFSEKEAHTALGHEFNLLYHAASILHNFTKAGRVDPAILKDEETIGALVAFLEDPAVPSWVDQSKHSVETKEGLASILSSTRDMVTNFLMVLMSNPSAEVPSWLRNKVTAWLDDPRMLDVGLAALANGARDDTKSHALLAPPSDLPKRLVNLLKSSPTATVQHALVGLIRNLTVNPANRPLLGEGVVDGVLSLDPFQPARDPLDRLQLDAMIALSNLSTDPALAGRIMASESTISSLIALIQRTPLGAIKGLGATSLAQIISYLPSTGAEMAWTNAASTQILMTLGQLVVAASDPQTLGPAIAALLHIAQHSPEDAKRVATALRMNFGGKPVIRVVSGILAPPPIDPPPSSPEVEARTIELVKAVGNEGITEAVQNAVAENKKAGSKVAAGVETL</sequence>
<evidence type="ECO:0000313" key="2">
    <source>
        <dbReference type="Proteomes" id="UP001222932"/>
    </source>
</evidence>
<protein>
    <recommendedName>
        <fullName evidence="3">ARM repeat-containing protein</fullName>
    </recommendedName>
</protein>